<feature type="compositionally biased region" description="Polar residues" evidence="2">
    <location>
        <begin position="612"/>
        <end position="625"/>
    </location>
</feature>
<dbReference type="PROSITE" id="PS50020">
    <property type="entry name" value="WW_DOMAIN_2"/>
    <property type="match status" value="1"/>
</dbReference>
<feature type="compositionally biased region" description="Basic and acidic residues" evidence="2">
    <location>
        <begin position="110"/>
        <end position="119"/>
    </location>
</feature>
<protein>
    <submittedName>
        <fullName evidence="4">Formin-binding protein 4-like</fullName>
    </submittedName>
</protein>
<accession>A0AAV4JXE2</accession>
<feature type="compositionally biased region" description="Polar residues" evidence="2">
    <location>
        <begin position="55"/>
        <end position="65"/>
    </location>
</feature>
<feature type="compositionally biased region" description="Polar residues" evidence="2">
    <location>
        <begin position="689"/>
        <end position="705"/>
    </location>
</feature>
<dbReference type="EMBL" id="BMAT01007066">
    <property type="protein sequence ID" value="GFS25587.1"/>
    <property type="molecule type" value="Genomic_DNA"/>
</dbReference>
<feature type="compositionally biased region" description="Low complexity" evidence="2">
    <location>
        <begin position="266"/>
        <end position="283"/>
    </location>
</feature>
<name>A0AAV4JXE2_9GAST</name>
<feature type="compositionally biased region" description="Polar residues" evidence="2">
    <location>
        <begin position="505"/>
        <end position="516"/>
    </location>
</feature>
<reference evidence="4 5" key="1">
    <citation type="journal article" date="2021" name="Elife">
        <title>Chloroplast acquisition without the gene transfer in kleptoplastic sea slugs, Plakobranchus ocellatus.</title>
        <authorList>
            <person name="Maeda T."/>
            <person name="Takahashi S."/>
            <person name="Yoshida T."/>
            <person name="Shimamura S."/>
            <person name="Takaki Y."/>
            <person name="Nagai Y."/>
            <person name="Toyoda A."/>
            <person name="Suzuki Y."/>
            <person name="Arimoto A."/>
            <person name="Ishii H."/>
            <person name="Satoh N."/>
            <person name="Nishiyama T."/>
            <person name="Hasebe M."/>
            <person name="Maruyama T."/>
            <person name="Minagawa J."/>
            <person name="Obokata J."/>
            <person name="Shigenobu S."/>
        </authorList>
    </citation>
    <scope>NUCLEOTIDE SEQUENCE [LARGE SCALE GENOMIC DNA]</scope>
</reference>
<dbReference type="CDD" id="cd00201">
    <property type="entry name" value="WW"/>
    <property type="match status" value="2"/>
</dbReference>
<feature type="coiled-coil region" evidence="1">
    <location>
        <begin position="785"/>
        <end position="822"/>
    </location>
</feature>
<feature type="compositionally biased region" description="Basic and acidic residues" evidence="2">
    <location>
        <begin position="1028"/>
        <end position="1044"/>
    </location>
</feature>
<dbReference type="PANTHER" id="PTHR46697:SF1">
    <property type="entry name" value="FORMIN-BINDING PROTEIN 4"/>
    <property type="match status" value="1"/>
</dbReference>
<keyword evidence="5" id="KW-1185">Reference proteome</keyword>
<feature type="region of interest" description="Disordered" evidence="2">
    <location>
        <begin position="944"/>
        <end position="1143"/>
    </location>
</feature>
<feature type="region of interest" description="Disordered" evidence="2">
    <location>
        <begin position="689"/>
        <end position="776"/>
    </location>
</feature>
<feature type="compositionally biased region" description="Polar residues" evidence="2">
    <location>
        <begin position="140"/>
        <end position="156"/>
    </location>
</feature>
<dbReference type="InterPro" id="IPR036020">
    <property type="entry name" value="WW_dom_sf"/>
</dbReference>
<feature type="compositionally biased region" description="Basic residues" evidence="2">
    <location>
        <begin position="315"/>
        <end position="333"/>
    </location>
</feature>
<dbReference type="PANTHER" id="PTHR46697">
    <property type="entry name" value="FORMIN-BINDING PROTEIN 4"/>
    <property type="match status" value="1"/>
</dbReference>
<feature type="compositionally biased region" description="Low complexity" evidence="2">
    <location>
        <begin position="366"/>
        <end position="383"/>
    </location>
</feature>
<comment type="caution">
    <text evidence="4">The sequence shown here is derived from an EMBL/GenBank/DDBJ whole genome shotgun (WGS) entry which is preliminary data.</text>
</comment>
<feature type="compositionally biased region" description="Polar residues" evidence="2">
    <location>
        <begin position="297"/>
        <end position="309"/>
    </location>
</feature>
<feature type="compositionally biased region" description="Basic and acidic residues" evidence="2">
    <location>
        <begin position="991"/>
        <end position="1014"/>
    </location>
</feature>
<proteinExistence type="predicted"/>
<sequence>MSRKRKPVLQLGAGSTSKLRKSSLPTLVGSYSDSEGDDSAMEQEEQRASGAVTEPLSTSAQTSSYPHPKFGNGDAAAGDNDKTQDMDDELKNFLSEIEAIPMPDGGAGNQEEKSNHTEQNHPSSFPSKPAGRQSAAEEGSQPTGDPNSQNIDSSSSTKKRKPQYSMFVKGASEFVHSPSSQEADASSTKQDENIEKLEEEIPEDEGSQYYYYWNTLTNEVTWEIPSEYTQFLLLHREFTEKLARLPPNVLKAYEERKAKEAKALAAASTQATSAAASNSAEAEQTVYGPSPVDRSSPAPTSSTAEGSFPSSSIHNSHKKHKKEKKKKRHKRRHSDSGSDSSEAEDNSGASKTLTYGPQLPQKKHPPASSSTSTSKPSTGSQPSLSIVPYLSDADEDENAESDNATTGHVAGKVKTVSKSHINSSNDEGSVKNKSGSAEARLQKDISKLVDIPGKTRDEPLEAGEGSEVGLKLDGDDTCPDPSKSATKGDKPSKQVIDMFAEDAPLSQSLVGSNQKSLLDDENKAEKDEKVSTSSRHTSKDDDSSKAANATAHSSYSKSSSLASKALVEANETRDKNDAPSLLSIVGYASDEEEQTMAEDKDSKVRRLEVNTKETLPSSKQPLSPTESKKRKKEKKKHKHEDKERKEKGGERRDISPPNILGGNLRKDIKAKVEETLDKEISDIVIHTVSQVSFPISTGKSSSTSLAGKEVLPDQEKLSEKETEKSKRTKEDNKKEAKILKEVKPAAPEGLSEKAEQPEKEIHNGKDKGGDEDDDDIDFEDLDDLDRALEVALEKKKVELAKYEEQERKQEKLSAQVEKVENQPDTEMIPLTSEKVEPTDELEEKLKMEVKDAAELALNKLEFLDIATDNLSRLQILFIELQTRLTDWTAGGLSTVYFREQLGIAQGLLDQYEQSAVPQGWACQWDRGNNRYYYRNLTTNRIQWDYPEDEPVKPSAEKSGEGVDNDNKSVDSADKSRKEKVEKKPSSSSSSKQDKTRERGSSGRAGSSEDKDGLRKKGGSSSSRHRKREERDKDRGSKHDKRRDGSSSSHRYRRKRRRRRDHSSSSDSSDDDGGGGGGGGGDSTNTTAGKSNSVTSSSSRKHHRHHHKASKKKKKRRSEQRSRTPSVEIVVASDDGEGSGKVVA</sequence>
<feature type="compositionally biased region" description="Basic residues" evidence="2">
    <location>
        <begin position="1098"/>
        <end position="1117"/>
    </location>
</feature>
<feature type="compositionally biased region" description="Basic residues" evidence="2">
    <location>
        <begin position="1049"/>
        <end position="1060"/>
    </location>
</feature>
<feature type="compositionally biased region" description="Basic and acidic residues" evidence="2">
    <location>
        <begin position="710"/>
        <end position="743"/>
    </location>
</feature>
<evidence type="ECO:0000313" key="4">
    <source>
        <dbReference type="EMBL" id="GFS25587.1"/>
    </source>
</evidence>
<evidence type="ECO:0000313" key="5">
    <source>
        <dbReference type="Proteomes" id="UP000762676"/>
    </source>
</evidence>
<feature type="compositionally biased region" description="Basic residues" evidence="2">
    <location>
        <begin position="1015"/>
        <end position="1027"/>
    </location>
</feature>
<evidence type="ECO:0000259" key="3">
    <source>
        <dbReference type="PROSITE" id="PS50020"/>
    </source>
</evidence>
<feature type="compositionally biased region" description="Polar residues" evidence="2">
    <location>
        <begin position="13"/>
        <end position="33"/>
    </location>
</feature>
<feature type="compositionally biased region" description="Basic and acidic residues" evidence="2">
    <location>
        <begin position="597"/>
        <end position="611"/>
    </location>
</feature>
<feature type="region of interest" description="Disordered" evidence="2">
    <location>
        <begin position="1"/>
        <end position="202"/>
    </location>
</feature>
<feature type="compositionally biased region" description="Acidic residues" evidence="2">
    <location>
        <begin position="34"/>
        <end position="43"/>
    </location>
</feature>
<feature type="compositionally biased region" description="Basic and acidic residues" evidence="2">
    <location>
        <begin position="517"/>
        <end position="530"/>
    </location>
</feature>
<organism evidence="4 5">
    <name type="scientific">Elysia marginata</name>
    <dbReference type="NCBI Taxonomy" id="1093978"/>
    <lineage>
        <taxon>Eukaryota</taxon>
        <taxon>Metazoa</taxon>
        <taxon>Spiralia</taxon>
        <taxon>Lophotrochozoa</taxon>
        <taxon>Mollusca</taxon>
        <taxon>Gastropoda</taxon>
        <taxon>Heterobranchia</taxon>
        <taxon>Euthyneura</taxon>
        <taxon>Panpulmonata</taxon>
        <taxon>Sacoglossa</taxon>
        <taxon>Placobranchoidea</taxon>
        <taxon>Plakobranchidae</taxon>
        <taxon>Elysia</taxon>
    </lineage>
</organism>
<dbReference type="SMART" id="SM00456">
    <property type="entry name" value="WW"/>
    <property type="match status" value="2"/>
</dbReference>
<feature type="domain" description="WW" evidence="3">
    <location>
        <begin position="914"/>
        <end position="948"/>
    </location>
</feature>
<feature type="compositionally biased region" description="Basic residues" evidence="2">
    <location>
        <begin position="628"/>
        <end position="639"/>
    </location>
</feature>
<gene>
    <name evidence="4" type="ORF">ElyMa_003445200</name>
</gene>
<evidence type="ECO:0000256" key="1">
    <source>
        <dbReference type="SAM" id="Coils"/>
    </source>
</evidence>
<dbReference type="InterPro" id="IPR001202">
    <property type="entry name" value="WW_dom"/>
</dbReference>
<feature type="compositionally biased region" description="Basic and acidic residues" evidence="2">
    <location>
        <begin position="440"/>
        <end position="459"/>
    </location>
</feature>
<dbReference type="AlphaFoldDB" id="A0AAV4JXE2"/>
<feature type="compositionally biased region" description="Basic and acidic residues" evidence="2">
    <location>
        <begin position="949"/>
        <end position="984"/>
    </location>
</feature>
<dbReference type="Gene3D" id="2.20.70.10">
    <property type="match status" value="2"/>
</dbReference>
<keyword evidence="1" id="KW-0175">Coiled coil</keyword>
<evidence type="ECO:0000256" key="2">
    <source>
        <dbReference type="SAM" id="MobiDB-lite"/>
    </source>
</evidence>
<feature type="compositionally biased region" description="Polar residues" evidence="2">
    <location>
        <begin position="177"/>
        <end position="188"/>
    </location>
</feature>
<dbReference type="SUPFAM" id="SSF51045">
    <property type="entry name" value="WW domain"/>
    <property type="match status" value="1"/>
</dbReference>
<feature type="compositionally biased region" description="Low complexity" evidence="2">
    <location>
        <begin position="553"/>
        <end position="566"/>
    </location>
</feature>
<feature type="compositionally biased region" description="Basic and acidic residues" evidence="2">
    <location>
        <begin position="750"/>
        <end position="768"/>
    </location>
</feature>
<feature type="region of interest" description="Disordered" evidence="2">
    <location>
        <begin position="266"/>
        <end position="666"/>
    </location>
</feature>
<dbReference type="Proteomes" id="UP000762676">
    <property type="component" value="Unassembled WGS sequence"/>
</dbReference>
<feature type="compositionally biased region" description="Polar residues" evidence="2">
    <location>
        <begin position="416"/>
        <end position="435"/>
    </location>
</feature>
<feature type="compositionally biased region" description="Basic and acidic residues" evidence="2">
    <location>
        <begin position="640"/>
        <end position="654"/>
    </location>
</feature>
<dbReference type="InterPro" id="IPR053076">
    <property type="entry name" value="WW_domain_protein"/>
</dbReference>
<feature type="compositionally biased region" description="Basic and acidic residues" evidence="2">
    <location>
        <begin position="79"/>
        <end position="91"/>
    </location>
</feature>